<dbReference type="Proteomes" id="UP000606274">
    <property type="component" value="Unassembled WGS sequence"/>
</dbReference>
<keyword evidence="13" id="KW-0479">Metal-binding</keyword>
<reference evidence="16" key="1">
    <citation type="submission" date="2020-08" db="EMBL/GenBank/DDBJ databases">
        <title>Chromosome-level assembly of Southern catfish (Silurus meridionalis) provides insights into visual adaptation to the nocturnal and benthic lifestyles.</title>
        <authorList>
            <person name="Zhang Y."/>
            <person name="Wang D."/>
            <person name="Peng Z."/>
        </authorList>
    </citation>
    <scope>NUCLEOTIDE SEQUENCE</scope>
    <source>
        <strain evidence="16">SWU-2019-XX</strain>
        <tissue evidence="16">Muscle</tissue>
    </source>
</reference>
<feature type="chain" id="PRO_5035796984" description="Serine/threonine-protein kinase receptor" evidence="14">
    <location>
        <begin position="27"/>
        <end position="496"/>
    </location>
</feature>
<comment type="similarity">
    <text evidence="2 13">Belongs to the protein kinase superfamily. TKL Ser/Thr protein kinase family. TGFB receptor subfamily.</text>
</comment>
<dbReference type="GO" id="GO:0043235">
    <property type="term" value="C:receptor complex"/>
    <property type="evidence" value="ECO:0007669"/>
    <property type="project" value="TreeGrafter"/>
</dbReference>
<dbReference type="GO" id="GO:0005886">
    <property type="term" value="C:plasma membrane"/>
    <property type="evidence" value="ECO:0007669"/>
    <property type="project" value="TreeGrafter"/>
</dbReference>
<keyword evidence="4 13" id="KW-0808">Transferase</keyword>
<keyword evidence="6 14" id="KW-0732">Signal</keyword>
<keyword evidence="17" id="KW-1185">Reference proteome</keyword>
<comment type="subcellular location">
    <subcellularLocation>
        <location evidence="1 13">Membrane</location>
        <topology evidence="1 13">Single-pass type I membrane protein</topology>
    </subcellularLocation>
</comment>
<dbReference type="Gene3D" id="2.10.60.10">
    <property type="entry name" value="CD59"/>
    <property type="match status" value="1"/>
</dbReference>
<dbReference type="GO" id="GO:0030509">
    <property type="term" value="P:BMP signaling pathway"/>
    <property type="evidence" value="ECO:0007669"/>
    <property type="project" value="TreeGrafter"/>
</dbReference>
<feature type="domain" description="Protein kinase" evidence="15">
    <location>
        <begin position="197"/>
        <end position="494"/>
    </location>
</feature>
<keyword evidence="7 13" id="KW-0547">Nucleotide-binding</keyword>
<keyword evidence="10 13" id="KW-1133">Transmembrane helix</keyword>
<evidence type="ECO:0000256" key="2">
    <source>
        <dbReference type="ARBA" id="ARBA00009605"/>
    </source>
</evidence>
<keyword evidence="12 13" id="KW-0675">Receptor</keyword>
<dbReference type="PROSITE" id="PS50011">
    <property type="entry name" value="PROTEIN_KINASE_DOM"/>
    <property type="match status" value="1"/>
</dbReference>
<accession>A0A8T0BAJ0</accession>
<keyword evidence="3 13" id="KW-0723">Serine/threonine-protein kinase</keyword>
<evidence type="ECO:0000313" key="16">
    <source>
        <dbReference type="EMBL" id="KAF7704051.1"/>
    </source>
</evidence>
<proteinExistence type="inferred from homology"/>
<dbReference type="GO" id="GO:0046872">
    <property type="term" value="F:metal ion binding"/>
    <property type="evidence" value="ECO:0007669"/>
    <property type="project" value="UniProtKB-KW"/>
</dbReference>
<evidence type="ECO:0000256" key="1">
    <source>
        <dbReference type="ARBA" id="ARBA00004479"/>
    </source>
</evidence>
<dbReference type="GO" id="GO:0005524">
    <property type="term" value="F:ATP binding"/>
    <property type="evidence" value="ECO:0007669"/>
    <property type="project" value="UniProtKB-UniRule"/>
</dbReference>
<dbReference type="CDD" id="cd23616">
    <property type="entry name" value="TFP_LU_ECD_AMHR2"/>
    <property type="match status" value="1"/>
</dbReference>
<evidence type="ECO:0000256" key="9">
    <source>
        <dbReference type="ARBA" id="ARBA00022840"/>
    </source>
</evidence>
<dbReference type="Gene3D" id="3.30.200.20">
    <property type="entry name" value="Phosphorylase Kinase, domain 1"/>
    <property type="match status" value="1"/>
</dbReference>
<feature type="transmembrane region" description="Helical" evidence="13">
    <location>
        <begin position="142"/>
        <end position="165"/>
    </location>
</feature>
<name>A0A8T0BAJ0_SILME</name>
<dbReference type="EMBL" id="JABFDY010000008">
    <property type="protein sequence ID" value="KAF7704051.1"/>
    <property type="molecule type" value="Genomic_DNA"/>
</dbReference>
<keyword evidence="11 13" id="KW-0472">Membrane</keyword>
<evidence type="ECO:0000256" key="8">
    <source>
        <dbReference type="ARBA" id="ARBA00022777"/>
    </source>
</evidence>
<dbReference type="OrthoDB" id="669224at2759"/>
<dbReference type="EC" id="2.7.11.30" evidence="13"/>
<evidence type="ECO:0000256" key="7">
    <source>
        <dbReference type="ARBA" id="ARBA00022741"/>
    </source>
</evidence>
<dbReference type="InterPro" id="IPR045860">
    <property type="entry name" value="Snake_toxin-like_sf"/>
</dbReference>
<dbReference type="Pfam" id="PF00069">
    <property type="entry name" value="Pkinase"/>
    <property type="match status" value="1"/>
</dbReference>
<keyword evidence="13" id="KW-0460">Magnesium</keyword>
<dbReference type="SUPFAM" id="SSF57302">
    <property type="entry name" value="Snake toxin-like"/>
    <property type="match status" value="1"/>
</dbReference>
<feature type="signal peptide" evidence="14">
    <location>
        <begin position="1"/>
        <end position="26"/>
    </location>
</feature>
<keyword evidence="8 13" id="KW-0418">Kinase</keyword>
<dbReference type="InterPro" id="IPR011009">
    <property type="entry name" value="Kinase-like_dom_sf"/>
</dbReference>
<organism evidence="16 17">
    <name type="scientific">Silurus meridionalis</name>
    <name type="common">Southern catfish</name>
    <name type="synonym">Silurus soldatovi meridionalis</name>
    <dbReference type="NCBI Taxonomy" id="175797"/>
    <lineage>
        <taxon>Eukaryota</taxon>
        <taxon>Metazoa</taxon>
        <taxon>Chordata</taxon>
        <taxon>Craniata</taxon>
        <taxon>Vertebrata</taxon>
        <taxon>Euteleostomi</taxon>
        <taxon>Actinopterygii</taxon>
        <taxon>Neopterygii</taxon>
        <taxon>Teleostei</taxon>
        <taxon>Ostariophysi</taxon>
        <taxon>Siluriformes</taxon>
        <taxon>Siluridae</taxon>
        <taxon>Silurus</taxon>
    </lineage>
</organism>
<evidence type="ECO:0000256" key="3">
    <source>
        <dbReference type="ARBA" id="ARBA00022527"/>
    </source>
</evidence>
<dbReference type="AlphaFoldDB" id="A0A8T0BAJ0"/>
<evidence type="ECO:0000256" key="6">
    <source>
        <dbReference type="ARBA" id="ARBA00022729"/>
    </source>
</evidence>
<dbReference type="InterPro" id="IPR000333">
    <property type="entry name" value="TGFB_receptor"/>
</dbReference>
<comment type="cofactor">
    <cofactor evidence="13">
        <name>Mg(2+)</name>
        <dbReference type="ChEBI" id="CHEBI:18420"/>
    </cofactor>
    <cofactor evidence="13">
        <name>Mn(2+)</name>
        <dbReference type="ChEBI" id="CHEBI:29035"/>
    </cofactor>
</comment>
<comment type="caution">
    <text evidence="16">The sequence shown here is derived from an EMBL/GenBank/DDBJ whole genome shotgun (WGS) entry which is preliminary data.</text>
</comment>
<dbReference type="InterPro" id="IPR000719">
    <property type="entry name" value="Prot_kinase_dom"/>
</dbReference>
<keyword evidence="9 13" id="KW-0067">ATP-binding</keyword>
<evidence type="ECO:0000256" key="5">
    <source>
        <dbReference type="ARBA" id="ARBA00022692"/>
    </source>
</evidence>
<comment type="catalytic activity">
    <reaction evidence="13">
        <text>L-threonyl-[receptor-protein] + ATP = O-phospho-L-threonyl-[receptor-protein] + ADP + H(+)</text>
        <dbReference type="Rhea" id="RHEA:44880"/>
        <dbReference type="Rhea" id="RHEA-COMP:11024"/>
        <dbReference type="Rhea" id="RHEA-COMP:11025"/>
        <dbReference type="ChEBI" id="CHEBI:15378"/>
        <dbReference type="ChEBI" id="CHEBI:30013"/>
        <dbReference type="ChEBI" id="CHEBI:30616"/>
        <dbReference type="ChEBI" id="CHEBI:61977"/>
        <dbReference type="ChEBI" id="CHEBI:456216"/>
        <dbReference type="EC" id="2.7.11.30"/>
    </reaction>
</comment>
<keyword evidence="13" id="KW-0464">Manganese</keyword>
<dbReference type="Gene3D" id="1.10.510.10">
    <property type="entry name" value="Transferase(Phosphotransferase) domain 1"/>
    <property type="match status" value="1"/>
</dbReference>
<keyword evidence="5 13" id="KW-0812">Transmembrane</keyword>
<evidence type="ECO:0000256" key="11">
    <source>
        <dbReference type="ARBA" id="ARBA00023136"/>
    </source>
</evidence>
<dbReference type="PANTHER" id="PTHR23255">
    <property type="entry name" value="TRANSFORMING GROWTH FACTOR-BETA RECEPTOR TYPE I AND II"/>
    <property type="match status" value="1"/>
</dbReference>
<dbReference type="GO" id="GO:0005024">
    <property type="term" value="F:transforming growth factor beta receptor activity"/>
    <property type="evidence" value="ECO:0007669"/>
    <property type="project" value="TreeGrafter"/>
</dbReference>
<dbReference type="SUPFAM" id="SSF56112">
    <property type="entry name" value="Protein kinase-like (PK-like)"/>
    <property type="match status" value="1"/>
</dbReference>
<gene>
    <name evidence="16" type="ORF">HF521_021123</name>
</gene>
<dbReference type="PANTHER" id="PTHR23255:SF49">
    <property type="entry name" value="ANTI-MUELLERIAN HORMONE TYPE-2 RECEPTOR"/>
    <property type="match status" value="1"/>
</dbReference>
<evidence type="ECO:0000256" key="12">
    <source>
        <dbReference type="ARBA" id="ARBA00023170"/>
    </source>
</evidence>
<sequence length="496" mass="54963">MRQSWSFASMRKFIVSIAWFATCSSSAQVTTERRCMFLASPQNTDLTQSAGNVSGFVQHCARTDCCMGHFRLEGGKLTPVLLGCSIMQDYCPNRTCYASTHQQNFIGCVCNSDFCNTNITSNWPSKRTENKQPENSSDTTDVLSAVIIIIPAGAVILVISFIIALKLKIFPKCCRPKTPTNAYDILDTCYNDLGKHLEIQKQVACGHFASVYHGTFQGLSVALKVFPTIRQQEFTKEKHVYKLPLMMHSGIIRLLEDGKIRNGFVLVLELATQGPLNAFLSRTVCDWACTLKLAQTLSQGLAYLHTDLNMNGVYKPAVAHCDLSSRNVLVRANGSCALCDFGCSTVLQCQAPQGYSGIIKSTVQMGTLQYMSPEILEGCANLRSSRFLLQADVYSLGLLLWELLMRCSDLCKGSPVPEHMLPYETELGRSPTLDHMLTFVVEKKRRPIIPHVWAGFSQGSTLHELLEDCWDHDADARLTAECAANRLVSLTPDIAL</sequence>
<evidence type="ECO:0000256" key="4">
    <source>
        <dbReference type="ARBA" id="ARBA00022679"/>
    </source>
</evidence>
<evidence type="ECO:0000256" key="10">
    <source>
        <dbReference type="ARBA" id="ARBA00022989"/>
    </source>
</evidence>
<dbReference type="PRINTS" id="PR00653">
    <property type="entry name" value="ACTIVIN2R"/>
</dbReference>
<evidence type="ECO:0000259" key="15">
    <source>
        <dbReference type="PROSITE" id="PS50011"/>
    </source>
</evidence>
<evidence type="ECO:0000256" key="14">
    <source>
        <dbReference type="SAM" id="SignalP"/>
    </source>
</evidence>
<evidence type="ECO:0000256" key="13">
    <source>
        <dbReference type="RuleBase" id="RU361271"/>
    </source>
</evidence>
<protein>
    <recommendedName>
        <fullName evidence="13">Serine/threonine-protein kinase receptor</fullName>
        <ecNumber evidence="13">2.7.11.30</ecNumber>
    </recommendedName>
</protein>
<evidence type="ECO:0000313" key="17">
    <source>
        <dbReference type="Proteomes" id="UP000606274"/>
    </source>
</evidence>